<dbReference type="EMBL" id="BAAAQR010000004">
    <property type="protein sequence ID" value="GAA2144499.1"/>
    <property type="molecule type" value="Genomic_DNA"/>
</dbReference>
<keyword evidence="1" id="KW-0479">Metal-binding</keyword>
<dbReference type="SUPFAM" id="SSF56655">
    <property type="entry name" value="Carbohydrate phosphatase"/>
    <property type="match status" value="1"/>
</dbReference>
<dbReference type="PROSITE" id="PS00629">
    <property type="entry name" value="IMP_1"/>
    <property type="match status" value="1"/>
</dbReference>
<name>A0ABN2ZMK1_9ACTN</name>
<dbReference type="PANTHER" id="PTHR20854:SF4">
    <property type="entry name" value="INOSITOL-1-MONOPHOSPHATASE-RELATED"/>
    <property type="match status" value="1"/>
</dbReference>
<protein>
    <submittedName>
        <fullName evidence="4">Inositol monophosphatase family protein</fullName>
    </submittedName>
</protein>
<dbReference type="RefSeq" id="WP_344150348.1">
    <property type="nucleotide sequence ID" value="NZ_BAAAQR010000004.1"/>
</dbReference>
<keyword evidence="2" id="KW-0378">Hydrolase</keyword>
<proteinExistence type="predicted"/>
<keyword evidence="3" id="KW-0460">Magnesium</keyword>
<evidence type="ECO:0000256" key="1">
    <source>
        <dbReference type="ARBA" id="ARBA00022723"/>
    </source>
</evidence>
<evidence type="ECO:0000256" key="3">
    <source>
        <dbReference type="ARBA" id="ARBA00022842"/>
    </source>
</evidence>
<sequence length="255" mass="26469">MTDLADDAALAADLVHEAGLLARRMRAEGLVAEHKTSVSDIVTAADKAAERLIVNRLAAERPHDAVVGEEGTDRPGSSGRSWVIDPVDGTYNFHHGLSWWCSAIALEDADDVLLGAVFHPHDDALFVGGPELPSTRNGEPLPRLADVALAQTCATTYLHPPFHDPAIGAAFVRAASGTATLRMLGSGTMDAMAIAQGQLGVSFQHTVSDWDRLPGAAIIRGVGGEARRTTAGGVVWSVAGAPTAVAEVCAALEAG</sequence>
<reference evidence="4 5" key="1">
    <citation type="journal article" date="2019" name="Int. J. Syst. Evol. Microbiol.">
        <title>The Global Catalogue of Microorganisms (GCM) 10K type strain sequencing project: providing services to taxonomists for standard genome sequencing and annotation.</title>
        <authorList>
            <consortium name="The Broad Institute Genomics Platform"/>
            <consortium name="The Broad Institute Genome Sequencing Center for Infectious Disease"/>
            <person name="Wu L."/>
            <person name="Ma J."/>
        </authorList>
    </citation>
    <scope>NUCLEOTIDE SEQUENCE [LARGE SCALE GENOMIC DNA]</scope>
    <source>
        <strain evidence="4 5">JCM 16022</strain>
    </source>
</reference>
<organism evidence="4 5">
    <name type="scientific">Nocardioides koreensis</name>
    <dbReference type="NCBI Taxonomy" id="433651"/>
    <lineage>
        <taxon>Bacteria</taxon>
        <taxon>Bacillati</taxon>
        <taxon>Actinomycetota</taxon>
        <taxon>Actinomycetes</taxon>
        <taxon>Propionibacteriales</taxon>
        <taxon>Nocardioidaceae</taxon>
        <taxon>Nocardioides</taxon>
    </lineage>
</organism>
<dbReference type="InterPro" id="IPR000760">
    <property type="entry name" value="Inositol_monophosphatase-like"/>
</dbReference>
<dbReference type="Gene3D" id="3.30.540.10">
    <property type="entry name" value="Fructose-1,6-Bisphosphatase, subunit A, domain 1"/>
    <property type="match status" value="1"/>
</dbReference>
<evidence type="ECO:0000256" key="2">
    <source>
        <dbReference type="ARBA" id="ARBA00022801"/>
    </source>
</evidence>
<evidence type="ECO:0000313" key="4">
    <source>
        <dbReference type="EMBL" id="GAA2144499.1"/>
    </source>
</evidence>
<dbReference type="Gene3D" id="3.40.190.80">
    <property type="match status" value="1"/>
</dbReference>
<keyword evidence="5" id="KW-1185">Reference proteome</keyword>
<comment type="caution">
    <text evidence="4">The sequence shown here is derived from an EMBL/GenBank/DDBJ whole genome shotgun (WGS) entry which is preliminary data.</text>
</comment>
<dbReference type="CDD" id="cd01637">
    <property type="entry name" value="IMPase_like"/>
    <property type="match status" value="1"/>
</dbReference>
<evidence type="ECO:0000313" key="5">
    <source>
        <dbReference type="Proteomes" id="UP001501771"/>
    </source>
</evidence>
<dbReference type="Proteomes" id="UP001501771">
    <property type="component" value="Unassembled WGS sequence"/>
</dbReference>
<accession>A0ABN2ZMK1</accession>
<dbReference type="PRINTS" id="PR00377">
    <property type="entry name" value="IMPHPHTASES"/>
</dbReference>
<dbReference type="Pfam" id="PF00459">
    <property type="entry name" value="Inositol_P"/>
    <property type="match status" value="1"/>
</dbReference>
<gene>
    <name evidence="4" type="ORF">GCM10009844_18150</name>
</gene>
<dbReference type="InterPro" id="IPR020583">
    <property type="entry name" value="Inositol_monoP_metal-BS"/>
</dbReference>
<dbReference type="PANTHER" id="PTHR20854">
    <property type="entry name" value="INOSITOL MONOPHOSPHATASE"/>
    <property type="match status" value="1"/>
</dbReference>